<proteinExistence type="predicted"/>
<accession>A0A1F4W0Z9</accession>
<reference evidence="1 2" key="1">
    <citation type="journal article" date="2016" name="Nat. Commun.">
        <title>Thousands of microbial genomes shed light on interconnected biogeochemical processes in an aquifer system.</title>
        <authorList>
            <person name="Anantharaman K."/>
            <person name="Brown C.T."/>
            <person name="Hug L.A."/>
            <person name="Sharon I."/>
            <person name="Castelle C.J."/>
            <person name="Probst A.J."/>
            <person name="Thomas B.C."/>
            <person name="Singh A."/>
            <person name="Wilkins M.J."/>
            <person name="Karaoz U."/>
            <person name="Brodie E.L."/>
            <person name="Williams K.H."/>
            <person name="Hubbard S.S."/>
            <person name="Banfield J.F."/>
        </authorList>
    </citation>
    <scope>NUCLEOTIDE SEQUENCE [LARGE SCALE GENOMIC DNA]</scope>
</reference>
<dbReference type="EMBL" id="MEVT01000008">
    <property type="protein sequence ID" value="OGC63099.1"/>
    <property type="molecule type" value="Genomic_DNA"/>
</dbReference>
<evidence type="ECO:0000313" key="2">
    <source>
        <dbReference type="Proteomes" id="UP000176614"/>
    </source>
</evidence>
<gene>
    <name evidence="1" type="ORF">A2264_00150</name>
</gene>
<sequence length="66" mass="7407">MVTITPAGSGVTPVISDLTGEEYAKFIDANIIGYDDVLNLYKALKKESLWNLLHTKEKKQVKKQKI</sequence>
<dbReference type="Proteomes" id="UP000176614">
    <property type="component" value="Unassembled WGS sequence"/>
</dbReference>
<evidence type="ECO:0000313" key="1">
    <source>
        <dbReference type="EMBL" id="OGC63099.1"/>
    </source>
</evidence>
<organism evidence="1 2">
    <name type="scientific">candidate division WWE3 bacterium RIFOXYA2_FULL_46_9</name>
    <dbReference type="NCBI Taxonomy" id="1802636"/>
    <lineage>
        <taxon>Bacteria</taxon>
        <taxon>Katanobacteria</taxon>
    </lineage>
</organism>
<dbReference type="AlphaFoldDB" id="A0A1F4W0Z9"/>
<name>A0A1F4W0Z9_UNCKA</name>
<comment type="caution">
    <text evidence="1">The sequence shown here is derived from an EMBL/GenBank/DDBJ whole genome shotgun (WGS) entry which is preliminary data.</text>
</comment>
<protein>
    <submittedName>
        <fullName evidence="1">Uncharacterized protein</fullName>
    </submittedName>
</protein>